<evidence type="ECO:0000259" key="4">
    <source>
        <dbReference type="Pfam" id="PF01855"/>
    </source>
</evidence>
<keyword evidence="3" id="KW-0408">Iron</keyword>
<keyword evidence="3" id="KW-0004">4Fe-4S</keyword>
<evidence type="ECO:0000256" key="2">
    <source>
        <dbReference type="ARBA" id="ARBA00023002"/>
    </source>
</evidence>
<comment type="caution">
    <text evidence="6">The sequence shown here is derived from an EMBL/GenBank/DDBJ whole genome shotgun (WGS) entry which is preliminary data.</text>
</comment>
<keyword evidence="1 3" id="KW-0479">Metal-binding</keyword>
<dbReference type="InterPro" id="IPR011766">
    <property type="entry name" value="TPP_enzyme_TPP-bd"/>
</dbReference>
<dbReference type="EC" id="1.2.7.8" evidence="3"/>
<accession>A0A832HYU5</accession>
<evidence type="ECO:0000256" key="1">
    <source>
        <dbReference type="ARBA" id="ARBA00022723"/>
    </source>
</evidence>
<keyword evidence="3" id="KW-0411">Iron-sulfur</keyword>
<dbReference type="CDD" id="cd02008">
    <property type="entry name" value="TPP_IOR_alpha"/>
    <property type="match status" value="1"/>
</dbReference>
<protein>
    <recommendedName>
        <fullName evidence="3">Indolepyruvate oxidoreductase subunit IorA</fullName>
        <shortName evidence="3">IOR</shortName>
        <ecNumber evidence="3">1.2.7.8</ecNumber>
    </recommendedName>
    <alternativeName>
        <fullName evidence="3">Indolepyruvate ferredoxin oxidoreductase subunit alpha</fullName>
    </alternativeName>
</protein>
<keyword evidence="3" id="KW-0249">Electron transport</keyword>
<dbReference type="PANTHER" id="PTHR43710:SF5">
    <property type="entry name" value="INDOLEPYRUVATE FERREDOXIN OXIDOREDUCTASE ALPHA SUBUNIT"/>
    <property type="match status" value="1"/>
</dbReference>
<evidence type="ECO:0000256" key="3">
    <source>
        <dbReference type="PIRNR" id="PIRNR006439"/>
    </source>
</evidence>
<keyword evidence="3" id="KW-0813">Transport</keyword>
<dbReference type="InterPro" id="IPR029061">
    <property type="entry name" value="THDP-binding"/>
</dbReference>
<dbReference type="EMBL" id="DSQF01000002">
    <property type="protein sequence ID" value="HGZ41957.1"/>
    <property type="molecule type" value="Genomic_DNA"/>
</dbReference>
<dbReference type="GO" id="GO:0030976">
    <property type="term" value="F:thiamine pyrophosphate binding"/>
    <property type="evidence" value="ECO:0007669"/>
    <property type="project" value="InterPro"/>
</dbReference>
<dbReference type="FunFam" id="3.40.50.970:FF:000039">
    <property type="entry name" value="Indolepyruvate oxidoreductase subunit IorA"/>
    <property type="match status" value="1"/>
</dbReference>
<comment type="cofactor">
    <cofactor evidence="3">
        <name>[4Fe-4S] cluster</name>
        <dbReference type="ChEBI" id="CHEBI:49883"/>
    </cofactor>
    <text evidence="3">Binds 2 [4Fe-4S] clusters. In this family the first cluster has a non-standard and varying [4Fe-4S] binding motif CX(2)CX(2)CX(4-5)CP.</text>
</comment>
<dbReference type="PANTHER" id="PTHR43710">
    <property type="entry name" value="2-HYDROXYACYL-COA LYASE"/>
    <property type="match status" value="1"/>
</dbReference>
<dbReference type="CDD" id="cd07034">
    <property type="entry name" value="TPP_PYR_PFOR_IOR-alpha_like"/>
    <property type="match status" value="1"/>
</dbReference>
<organism evidence="6">
    <name type="scientific">Eiseniibacteriota bacterium</name>
    <dbReference type="NCBI Taxonomy" id="2212470"/>
    <lineage>
        <taxon>Bacteria</taxon>
        <taxon>Candidatus Eiseniibacteriota</taxon>
    </lineage>
</organism>
<keyword evidence="6" id="KW-0670">Pyruvate</keyword>
<proteinExistence type="predicted"/>
<comment type="catalytic activity">
    <reaction evidence="3">
        <text>indole-3-pyruvate + 2 oxidized [2Fe-2S]-[ferredoxin] + CoA = (indol-3-yl)acetyl-CoA + 2 reduced [2Fe-2S]-[ferredoxin] + CO2 + H(+)</text>
        <dbReference type="Rhea" id="RHEA:12645"/>
        <dbReference type="Rhea" id="RHEA-COMP:10000"/>
        <dbReference type="Rhea" id="RHEA-COMP:10001"/>
        <dbReference type="ChEBI" id="CHEBI:15378"/>
        <dbReference type="ChEBI" id="CHEBI:16526"/>
        <dbReference type="ChEBI" id="CHEBI:17640"/>
        <dbReference type="ChEBI" id="CHEBI:33737"/>
        <dbReference type="ChEBI" id="CHEBI:33738"/>
        <dbReference type="ChEBI" id="CHEBI:57271"/>
        <dbReference type="ChEBI" id="CHEBI:57287"/>
        <dbReference type="EC" id="1.2.7.8"/>
    </reaction>
</comment>
<comment type="function">
    <text evidence="3">Catalyzes the ferredoxin-dependent oxidative decarboxylation of arylpyruvates.</text>
</comment>
<feature type="domain" description="Pyruvate flavodoxin/ferredoxin oxidoreductase pyrimidine binding" evidence="4">
    <location>
        <begin position="15"/>
        <end position="180"/>
    </location>
</feature>
<dbReference type="GO" id="GO:0043805">
    <property type="term" value="F:indolepyruvate ferredoxin oxidoreductase activity"/>
    <property type="evidence" value="ECO:0007669"/>
    <property type="project" value="UniProtKB-UniRule"/>
</dbReference>
<dbReference type="Pfam" id="PF02775">
    <property type="entry name" value="TPP_enzyme_C"/>
    <property type="match status" value="1"/>
</dbReference>
<evidence type="ECO:0000313" key="6">
    <source>
        <dbReference type="EMBL" id="HGZ41957.1"/>
    </source>
</evidence>
<gene>
    <name evidence="6" type="ORF">ENR23_00780</name>
</gene>
<dbReference type="SUPFAM" id="SSF52518">
    <property type="entry name" value="Thiamin diphosphate-binding fold (THDP-binding)"/>
    <property type="match status" value="2"/>
</dbReference>
<sequence length="538" mass="58197">MSRMILLGDEAVALGAVHAGLTAAYAYPGTPSTEILEYLLDHAERAGGPRAAWCANEKTAYEAALGTCFAGRRALVAMKHVGLNVAADPFVNSALVETHGGLVLAVADDPGMHSSQNEQDSRWLADFARVPCLEPATQQEAYDMTREAFDLSERFAVPVMLRLVTRLSHSRTTVEVGEPRPENAPRKAPRRNAWILLPANARRQWSALLDRQREMLEWSARARWNRLALNPERRDLGVITTGIARNYFFENLRDLGWQPSHLHLGAYPVPSDLVRRLVDHVERVLVLEDGYPYVERLLRGLLGPAKPVLGRMSGEVPRTGELSPDVARSALGLAPRPATVMPEGLALPNRPPQLCQGCPHGHMYHALQEALAGLEHSVVTSDIGCYTLGALPPYSAIESCVCMGASIGMARGAAEAGLRPVVAVIGDSTFLHSGIPSLLDAVAANADMTLLILDNQATAMTGGQAPLVPSSRLEAMVLATGVDPAHCHVLDAHPRKVKENAAVLRRELEHRGLSVVIGVRECKMTAKRKSRIAEAVAS</sequence>
<dbReference type="InterPro" id="IPR045025">
    <property type="entry name" value="HACL1-like"/>
</dbReference>
<reference evidence="6" key="1">
    <citation type="journal article" date="2020" name="mSystems">
        <title>Genome- and Community-Level Interaction Insights into Carbon Utilization and Element Cycling Functions of Hydrothermarchaeota in Hydrothermal Sediment.</title>
        <authorList>
            <person name="Zhou Z."/>
            <person name="Liu Y."/>
            <person name="Xu W."/>
            <person name="Pan J."/>
            <person name="Luo Z.H."/>
            <person name="Li M."/>
        </authorList>
    </citation>
    <scope>NUCLEOTIDE SEQUENCE [LARGE SCALE GENOMIC DNA]</scope>
    <source>
        <strain evidence="6">SpSt-381</strain>
    </source>
</reference>
<dbReference type="InterPro" id="IPR002880">
    <property type="entry name" value="Pyrv_Fd/Flavodoxin_OxRdtase_N"/>
</dbReference>
<dbReference type="Gene3D" id="3.40.50.970">
    <property type="match status" value="2"/>
</dbReference>
<dbReference type="PIRSF" id="PIRSF006439">
    <property type="entry name" value="Indolepyruvate_ferr_oxidored"/>
    <property type="match status" value="1"/>
</dbReference>
<dbReference type="GO" id="GO:0046872">
    <property type="term" value="F:metal ion binding"/>
    <property type="evidence" value="ECO:0007669"/>
    <property type="project" value="UniProtKB-UniRule"/>
</dbReference>
<evidence type="ECO:0000259" key="5">
    <source>
        <dbReference type="Pfam" id="PF02775"/>
    </source>
</evidence>
<name>A0A832HYU5_UNCEI</name>
<keyword evidence="2 3" id="KW-0560">Oxidoreductase</keyword>
<feature type="domain" description="Thiamine pyrophosphate enzyme TPP-binding" evidence="5">
    <location>
        <begin position="382"/>
        <end position="515"/>
    </location>
</feature>
<dbReference type="GO" id="GO:0051539">
    <property type="term" value="F:4 iron, 4 sulfur cluster binding"/>
    <property type="evidence" value="ECO:0007669"/>
    <property type="project" value="UniProtKB-UniRule"/>
</dbReference>
<dbReference type="AlphaFoldDB" id="A0A832HYU5"/>
<dbReference type="InterPro" id="IPR017721">
    <property type="entry name" value="IorA"/>
</dbReference>
<dbReference type="Pfam" id="PF01855">
    <property type="entry name" value="POR_N"/>
    <property type="match status" value="1"/>
</dbReference>